<dbReference type="Proteomes" id="UP000199129">
    <property type="component" value="Unassembled WGS sequence"/>
</dbReference>
<dbReference type="Proteomes" id="UP000423257">
    <property type="component" value="Unassembled WGS sequence"/>
</dbReference>
<reference evidence="3 4" key="1">
    <citation type="submission" date="2016-10" db="EMBL/GenBank/DDBJ databases">
        <authorList>
            <person name="de Groot N.N."/>
        </authorList>
    </citation>
    <scope>NUCLEOTIDE SEQUENCE [LARGE SCALE GENOMIC DNA]</scope>
    <source>
        <strain evidence="3 4">BS3265</strain>
    </source>
</reference>
<reference evidence="1 6" key="3">
    <citation type="submission" date="2019-09" db="EMBL/GenBank/DDBJ databases">
        <title>Draft genome sequences of 48 bacterial type strains from the CCUG.</title>
        <authorList>
            <person name="Tunovic T."/>
            <person name="Pineiro-Iglesias B."/>
            <person name="Unosson C."/>
            <person name="Inganas E."/>
            <person name="Ohlen M."/>
            <person name="Cardew S."/>
            <person name="Jensie-Markopoulos S."/>
            <person name="Salva-Serra F."/>
            <person name="Jaen-Luchoro D."/>
            <person name="Karlsson R."/>
            <person name="Svensson-Stadler L."/>
            <person name="Chun J."/>
            <person name="Moore E."/>
        </authorList>
    </citation>
    <scope>NUCLEOTIDE SEQUENCE [LARGE SCALE GENOMIC DNA]</scope>
    <source>
        <strain evidence="1 6">CCUG 51524</strain>
    </source>
</reference>
<dbReference type="RefSeq" id="WP_090368475.1">
    <property type="nucleotide sequence ID" value="NZ_FNUA01000002.1"/>
</dbReference>
<evidence type="ECO:0000313" key="1">
    <source>
        <dbReference type="EMBL" id="KAB0566579.1"/>
    </source>
</evidence>
<evidence type="ECO:0000313" key="4">
    <source>
        <dbReference type="Proteomes" id="UP000199129"/>
    </source>
</evidence>
<sequence>MQAPTPNGSGLKATTTSPQLQAVALVGGALIGFLVMKTPEARSELESVTARSVSDLSAQDARIIQELLATHLPAPKV</sequence>
<dbReference type="Proteomes" id="UP000240476">
    <property type="component" value="Unassembled WGS sequence"/>
</dbReference>
<dbReference type="EMBL" id="PYWX01000048">
    <property type="protein sequence ID" value="PTC25565.1"/>
    <property type="molecule type" value="Genomic_DNA"/>
</dbReference>
<organism evidence="3 4">
    <name type="scientific">Pseudomonas palleroniana</name>
    <dbReference type="NCBI Taxonomy" id="191390"/>
    <lineage>
        <taxon>Bacteria</taxon>
        <taxon>Pseudomonadati</taxon>
        <taxon>Pseudomonadota</taxon>
        <taxon>Gammaproteobacteria</taxon>
        <taxon>Pseudomonadales</taxon>
        <taxon>Pseudomonadaceae</taxon>
        <taxon>Pseudomonas</taxon>
    </lineage>
</organism>
<name>A0A1H5LQ85_9PSED</name>
<keyword evidence="5" id="KW-1185">Reference proteome</keyword>
<accession>A0A1H5LQ85</accession>
<reference evidence="2 5" key="2">
    <citation type="submission" date="2018-03" db="EMBL/GenBank/DDBJ databases">
        <title>Draft genome sequence of the type strain of Pseudomonas palleroniana LMG 23076, isolated from rice in Cameroon.</title>
        <authorList>
            <person name="Tambong J.T."/>
        </authorList>
    </citation>
    <scope>NUCLEOTIDE SEQUENCE [LARGE SCALE GENOMIC DNA]</scope>
    <source>
        <strain evidence="2 5">LMG 23076</strain>
    </source>
</reference>
<protein>
    <submittedName>
        <fullName evidence="3">Uncharacterized protein</fullName>
    </submittedName>
</protein>
<proteinExistence type="predicted"/>
<evidence type="ECO:0000313" key="5">
    <source>
        <dbReference type="Proteomes" id="UP000240476"/>
    </source>
</evidence>
<evidence type="ECO:0000313" key="2">
    <source>
        <dbReference type="EMBL" id="PTC25565.1"/>
    </source>
</evidence>
<dbReference type="EMBL" id="FNUA01000002">
    <property type="protein sequence ID" value="SEE79150.1"/>
    <property type="molecule type" value="Genomic_DNA"/>
</dbReference>
<gene>
    <name evidence="2" type="ORF">C9383_15805</name>
    <name evidence="1" type="ORF">F7R03_13450</name>
    <name evidence="3" type="ORF">SAMN04490198_2864</name>
</gene>
<evidence type="ECO:0000313" key="6">
    <source>
        <dbReference type="Proteomes" id="UP000423257"/>
    </source>
</evidence>
<dbReference type="EMBL" id="VZPQ01000007">
    <property type="protein sequence ID" value="KAB0566579.1"/>
    <property type="molecule type" value="Genomic_DNA"/>
</dbReference>
<evidence type="ECO:0000313" key="3">
    <source>
        <dbReference type="EMBL" id="SEE79150.1"/>
    </source>
</evidence>
<dbReference type="AlphaFoldDB" id="A0A1H5LQ85"/>